<comment type="caution">
    <text evidence="5">The sequence shown here is derived from an EMBL/GenBank/DDBJ whole genome shotgun (WGS) entry which is preliminary data.</text>
</comment>
<proteinExistence type="predicted"/>
<dbReference type="Pfam" id="PF09011">
    <property type="entry name" value="HMG_box_2"/>
    <property type="match status" value="2"/>
</dbReference>
<dbReference type="InterPro" id="IPR036910">
    <property type="entry name" value="HMG_box_dom_sf"/>
</dbReference>
<dbReference type="SMART" id="SM00398">
    <property type="entry name" value="HMG"/>
    <property type="match status" value="2"/>
</dbReference>
<feature type="compositionally biased region" description="Basic and acidic residues" evidence="3">
    <location>
        <begin position="59"/>
        <end position="87"/>
    </location>
</feature>
<evidence type="ECO:0000256" key="1">
    <source>
        <dbReference type="ARBA" id="ARBA00023125"/>
    </source>
</evidence>
<keyword evidence="2" id="KW-0539">Nucleus</keyword>
<evidence type="ECO:0000313" key="5">
    <source>
        <dbReference type="EMBL" id="CAJ1969560.1"/>
    </source>
</evidence>
<accession>A0AAD2GCI0</accession>
<evidence type="ECO:0000259" key="4">
    <source>
        <dbReference type="PROSITE" id="PS50118"/>
    </source>
</evidence>
<feature type="DNA-binding region" description="HMG box" evidence="2">
    <location>
        <begin position="259"/>
        <end position="316"/>
    </location>
</feature>
<reference evidence="5" key="1">
    <citation type="submission" date="2023-08" db="EMBL/GenBank/DDBJ databases">
        <authorList>
            <person name="Audoor S."/>
            <person name="Bilcke G."/>
        </authorList>
    </citation>
    <scope>NUCLEOTIDE SEQUENCE</scope>
</reference>
<dbReference type="AlphaFoldDB" id="A0AAD2GCI0"/>
<dbReference type="InterPro" id="IPR009071">
    <property type="entry name" value="HMG_box_dom"/>
</dbReference>
<feature type="compositionally biased region" description="Low complexity" evidence="3">
    <location>
        <begin position="401"/>
        <end position="420"/>
    </location>
</feature>
<dbReference type="Proteomes" id="UP001295423">
    <property type="component" value="Unassembled WGS sequence"/>
</dbReference>
<evidence type="ECO:0000256" key="3">
    <source>
        <dbReference type="SAM" id="MobiDB-lite"/>
    </source>
</evidence>
<feature type="domain" description="HMG box" evidence="4">
    <location>
        <begin position="259"/>
        <end position="316"/>
    </location>
</feature>
<gene>
    <name evidence="5" type="ORF">CYCCA115_LOCUS23773</name>
</gene>
<dbReference type="Gene3D" id="1.10.30.10">
    <property type="entry name" value="High mobility group box domain"/>
    <property type="match status" value="2"/>
</dbReference>
<organism evidence="5 6">
    <name type="scientific">Cylindrotheca closterium</name>
    <dbReference type="NCBI Taxonomy" id="2856"/>
    <lineage>
        <taxon>Eukaryota</taxon>
        <taxon>Sar</taxon>
        <taxon>Stramenopiles</taxon>
        <taxon>Ochrophyta</taxon>
        <taxon>Bacillariophyta</taxon>
        <taxon>Bacillariophyceae</taxon>
        <taxon>Bacillariophycidae</taxon>
        <taxon>Bacillariales</taxon>
        <taxon>Bacillariaceae</taxon>
        <taxon>Cylindrotheca</taxon>
    </lineage>
</organism>
<feature type="domain" description="HMG box" evidence="4">
    <location>
        <begin position="170"/>
        <end position="251"/>
    </location>
</feature>
<protein>
    <recommendedName>
        <fullName evidence="4">HMG box domain-containing protein</fullName>
    </recommendedName>
</protein>
<dbReference type="SUPFAM" id="SSF47095">
    <property type="entry name" value="HMG-box"/>
    <property type="match status" value="2"/>
</dbReference>
<dbReference type="PANTHER" id="PTHR48112">
    <property type="entry name" value="HIGH MOBILITY GROUP PROTEIN DSP1"/>
    <property type="match status" value="1"/>
</dbReference>
<name>A0AAD2GCI0_9STRA</name>
<evidence type="ECO:0000313" key="6">
    <source>
        <dbReference type="Proteomes" id="UP001295423"/>
    </source>
</evidence>
<keyword evidence="6" id="KW-1185">Reference proteome</keyword>
<keyword evidence="1 2" id="KW-0238">DNA-binding</keyword>
<dbReference type="GO" id="GO:0003677">
    <property type="term" value="F:DNA binding"/>
    <property type="evidence" value="ECO:0007669"/>
    <property type="project" value="UniProtKB-UniRule"/>
</dbReference>
<dbReference type="GO" id="GO:0005634">
    <property type="term" value="C:nucleus"/>
    <property type="evidence" value="ECO:0007669"/>
    <property type="project" value="UniProtKB-UniRule"/>
</dbReference>
<feature type="region of interest" description="Disordered" evidence="3">
    <location>
        <begin position="225"/>
        <end position="262"/>
    </location>
</feature>
<dbReference type="InterPro" id="IPR050342">
    <property type="entry name" value="HMGB"/>
</dbReference>
<feature type="compositionally biased region" description="Basic and acidic residues" evidence="3">
    <location>
        <begin position="13"/>
        <end position="24"/>
    </location>
</feature>
<dbReference type="PROSITE" id="PS50118">
    <property type="entry name" value="HMG_BOX_2"/>
    <property type="match status" value="2"/>
</dbReference>
<dbReference type="EMBL" id="CAKOGP040002424">
    <property type="protein sequence ID" value="CAJ1969560.1"/>
    <property type="molecule type" value="Genomic_DNA"/>
</dbReference>
<evidence type="ECO:0000256" key="2">
    <source>
        <dbReference type="PROSITE-ProRule" id="PRU00267"/>
    </source>
</evidence>
<feature type="DNA-binding region" description="HMG box" evidence="2">
    <location>
        <begin position="170"/>
        <end position="251"/>
    </location>
</feature>
<feature type="compositionally biased region" description="Basic and acidic residues" evidence="3">
    <location>
        <begin position="225"/>
        <end position="245"/>
    </location>
</feature>
<feature type="region of interest" description="Disordered" evidence="3">
    <location>
        <begin position="393"/>
        <end position="420"/>
    </location>
</feature>
<feature type="compositionally biased region" description="Basic and acidic residues" evidence="3">
    <location>
        <begin position="42"/>
        <end position="53"/>
    </location>
</feature>
<feature type="region of interest" description="Disordered" evidence="3">
    <location>
        <begin position="1"/>
        <end position="89"/>
    </location>
</feature>
<sequence>MSDGEEPVPTTEQPEHDETVHGNGEETVLPNEEETDATYTKDGTEHVVDHHMQEEEEKRDESHEQPKMELRIEIRHEEEPPKQDEMKASSFDDTVLEELKEDPMDAKAAEDLEYIRQTPPTTKLENVLLNMLKRKDVHIARLTGEVTKLKQFISKRKQTYKRKRKDEGAPTRALSAYNIFVQDRFATLAKQNEAALKSADSDAQLKRVPPANLVAKTGNEWKDLPAEEKAKYQERAKSDRKRYDDQMAQYQPPDKQSNRKRNKTGYNMFFSAHVLRLKQSELGVPSERGSVARLVGTAWKQLSAEEKQYYEREADKHNGMNPVEKDGDEDDEEEVKRQQAELHYMHPSEMHMHGGMPPMHPMHQAAQHDPRHYSYPPHMMYGQPAHAYYDYHSQSRHHQGRSQGYGQGYPQQPFGHEQRM</sequence>
<dbReference type="PANTHER" id="PTHR48112:SF22">
    <property type="entry name" value="MITOCHONDRIAL TRANSCRIPTION FACTOR A, ISOFORM B"/>
    <property type="match status" value="1"/>
</dbReference>